<evidence type="ECO:0000313" key="8">
    <source>
        <dbReference type="Proteomes" id="UP000828390"/>
    </source>
</evidence>
<comment type="caution">
    <text evidence="7">The sequence shown here is derived from an EMBL/GenBank/DDBJ whole genome shotgun (WGS) entry which is preliminary data.</text>
</comment>
<gene>
    <name evidence="7" type="ORF">DPMN_184519</name>
</gene>
<keyword evidence="4" id="KW-1015">Disulfide bond</keyword>
<sequence length="121" mass="14065">MDGVQRKHIITEDLAWPNGLTIDYVTEKLFWADANYDYIGIADLDGQNRHRILEDNVPHPFAITAFVDKIYWTDWESNGVHSARKFSGDKHVQIAHMSHRPMALVVFHKLRQPESELLEQP</sequence>
<dbReference type="GO" id="GO:0060070">
    <property type="term" value="P:canonical Wnt signaling pathway"/>
    <property type="evidence" value="ECO:0007669"/>
    <property type="project" value="TreeGrafter"/>
</dbReference>
<evidence type="ECO:0000256" key="5">
    <source>
        <dbReference type="ARBA" id="ARBA00023180"/>
    </source>
</evidence>
<evidence type="ECO:0000256" key="2">
    <source>
        <dbReference type="ARBA" id="ARBA00022729"/>
    </source>
</evidence>
<accession>A0A9D4DJF0</accession>
<name>A0A9D4DJF0_DREPO</name>
<dbReference type="InterPro" id="IPR050778">
    <property type="entry name" value="Cueball_EGF_LRP_Nidogen"/>
</dbReference>
<dbReference type="Pfam" id="PF00058">
    <property type="entry name" value="Ldl_recept_b"/>
    <property type="match status" value="2"/>
</dbReference>
<dbReference type="InterPro" id="IPR011042">
    <property type="entry name" value="6-blade_b-propeller_TolB-like"/>
</dbReference>
<dbReference type="GO" id="GO:0017147">
    <property type="term" value="F:Wnt-protein binding"/>
    <property type="evidence" value="ECO:0007669"/>
    <property type="project" value="TreeGrafter"/>
</dbReference>
<dbReference type="InterPro" id="IPR000033">
    <property type="entry name" value="LDLR_classB_rpt"/>
</dbReference>
<dbReference type="PROSITE" id="PS51120">
    <property type="entry name" value="LDLRB"/>
    <property type="match status" value="1"/>
</dbReference>
<dbReference type="PANTHER" id="PTHR46513:SF13">
    <property type="entry name" value="EGF-LIKE DOMAIN-CONTAINING PROTEIN"/>
    <property type="match status" value="1"/>
</dbReference>
<keyword evidence="5" id="KW-0325">Glycoprotein</keyword>
<evidence type="ECO:0000313" key="7">
    <source>
        <dbReference type="EMBL" id="KAH3750003.1"/>
    </source>
</evidence>
<evidence type="ECO:0000256" key="6">
    <source>
        <dbReference type="PROSITE-ProRule" id="PRU00461"/>
    </source>
</evidence>
<dbReference type="Gene3D" id="2.120.10.30">
    <property type="entry name" value="TolB, C-terminal domain"/>
    <property type="match status" value="1"/>
</dbReference>
<keyword evidence="2" id="KW-0732">Signal</keyword>
<protein>
    <submittedName>
        <fullName evidence="7">Uncharacterized protein</fullName>
    </submittedName>
</protein>
<keyword evidence="3" id="KW-0677">Repeat</keyword>
<dbReference type="SMART" id="SM00135">
    <property type="entry name" value="LY"/>
    <property type="match status" value="2"/>
</dbReference>
<dbReference type="Proteomes" id="UP000828390">
    <property type="component" value="Unassembled WGS sequence"/>
</dbReference>
<dbReference type="PANTHER" id="PTHR46513">
    <property type="entry name" value="VITELLOGENIN RECEPTOR-LIKE PROTEIN-RELATED-RELATED"/>
    <property type="match status" value="1"/>
</dbReference>
<keyword evidence="1" id="KW-0245">EGF-like domain</keyword>
<proteinExistence type="predicted"/>
<dbReference type="GO" id="GO:0042813">
    <property type="term" value="F:Wnt receptor activity"/>
    <property type="evidence" value="ECO:0007669"/>
    <property type="project" value="TreeGrafter"/>
</dbReference>
<dbReference type="SUPFAM" id="SSF63825">
    <property type="entry name" value="YWTD domain"/>
    <property type="match status" value="1"/>
</dbReference>
<reference evidence="7" key="1">
    <citation type="journal article" date="2019" name="bioRxiv">
        <title>The Genome of the Zebra Mussel, Dreissena polymorpha: A Resource for Invasive Species Research.</title>
        <authorList>
            <person name="McCartney M.A."/>
            <person name="Auch B."/>
            <person name="Kono T."/>
            <person name="Mallez S."/>
            <person name="Zhang Y."/>
            <person name="Obille A."/>
            <person name="Becker A."/>
            <person name="Abrahante J.E."/>
            <person name="Garbe J."/>
            <person name="Badalamenti J.P."/>
            <person name="Herman A."/>
            <person name="Mangelson H."/>
            <person name="Liachko I."/>
            <person name="Sullivan S."/>
            <person name="Sone E.D."/>
            <person name="Koren S."/>
            <person name="Silverstein K.A.T."/>
            <person name="Beckman K.B."/>
            <person name="Gohl D.M."/>
        </authorList>
    </citation>
    <scope>NUCLEOTIDE SEQUENCE</scope>
    <source>
        <strain evidence="7">Duluth1</strain>
        <tissue evidence="7">Whole animal</tissue>
    </source>
</reference>
<dbReference type="EMBL" id="JAIWYP010000010">
    <property type="protein sequence ID" value="KAH3750003.1"/>
    <property type="molecule type" value="Genomic_DNA"/>
</dbReference>
<evidence type="ECO:0000256" key="4">
    <source>
        <dbReference type="ARBA" id="ARBA00023157"/>
    </source>
</evidence>
<dbReference type="AlphaFoldDB" id="A0A9D4DJF0"/>
<evidence type="ECO:0000256" key="1">
    <source>
        <dbReference type="ARBA" id="ARBA00022536"/>
    </source>
</evidence>
<reference evidence="7" key="2">
    <citation type="submission" date="2020-11" db="EMBL/GenBank/DDBJ databases">
        <authorList>
            <person name="McCartney M.A."/>
            <person name="Auch B."/>
            <person name="Kono T."/>
            <person name="Mallez S."/>
            <person name="Becker A."/>
            <person name="Gohl D.M."/>
            <person name="Silverstein K.A.T."/>
            <person name="Koren S."/>
            <person name="Bechman K.B."/>
            <person name="Herman A."/>
            <person name="Abrahante J.E."/>
            <person name="Garbe J."/>
        </authorList>
    </citation>
    <scope>NUCLEOTIDE SEQUENCE</scope>
    <source>
        <strain evidence="7">Duluth1</strain>
        <tissue evidence="7">Whole animal</tissue>
    </source>
</reference>
<organism evidence="7 8">
    <name type="scientific">Dreissena polymorpha</name>
    <name type="common">Zebra mussel</name>
    <name type="synonym">Mytilus polymorpha</name>
    <dbReference type="NCBI Taxonomy" id="45954"/>
    <lineage>
        <taxon>Eukaryota</taxon>
        <taxon>Metazoa</taxon>
        <taxon>Spiralia</taxon>
        <taxon>Lophotrochozoa</taxon>
        <taxon>Mollusca</taxon>
        <taxon>Bivalvia</taxon>
        <taxon>Autobranchia</taxon>
        <taxon>Heteroconchia</taxon>
        <taxon>Euheterodonta</taxon>
        <taxon>Imparidentia</taxon>
        <taxon>Neoheterodontei</taxon>
        <taxon>Myida</taxon>
        <taxon>Dreissenoidea</taxon>
        <taxon>Dreissenidae</taxon>
        <taxon>Dreissena</taxon>
    </lineage>
</organism>
<feature type="repeat" description="LDL-receptor class B" evidence="6">
    <location>
        <begin position="27"/>
        <end position="69"/>
    </location>
</feature>
<keyword evidence="8" id="KW-1185">Reference proteome</keyword>
<dbReference type="FunFam" id="2.120.10.30:FF:000241">
    <property type="entry name" value="Low-density lipoprotein receptor-related protein 6"/>
    <property type="match status" value="1"/>
</dbReference>
<dbReference type="GO" id="GO:0005886">
    <property type="term" value="C:plasma membrane"/>
    <property type="evidence" value="ECO:0007669"/>
    <property type="project" value="TreeGrafter"/>
</dbReference>
<evidence type="ECO:0000256" key="3">
    <source>
        <dbReference type="ARBA" id="ARBA00022737"/>
    </source>
</evidence>